<feature type="transmembrane region" description="Helical" evidence="1">
    <location>
        <begin position="5"/>
        <end position="21"/>
    </location>
</feature>
<accession>A0A1G5JJS5</accession>
<dbReference type="OrthoDB" id="1119089at2"/>
<feature type="transmembrane region" description="Helical" evidence="1">
    <location>
        <begin position="118"/>
        <end position="137"/>
    </location>
</feature>
<feature type="transmembrane region" description="Helical" evidence="1">
    <location>
        <begin position="85"/>
        <end position="106"/>
    </location>
</feature>
<proteinExistence type="predicted"/>
<keyword evidence="4" id="KW-1185">Reference proteome</keyword>
<organism evidence="3 4">
    <name type="scientific">Flavobacterium caeni</name>
    <dbReference type="NCBI Taxonomy" id="490189"/>
    <lineage>
        <taxon>Bacteria</taxon>
        <taxon>Pseudomonadati</taxon>
        <taxon>Bacteroidota</taxon>
        <taxon>Flavobacteriia</taxon>
        <taxon>Flavobacteriales</taxon>
        <taxon>Flavobacteriaceae</taxon>
        <taxon>Flavobacterium</taxon>
    </lineage>
</organism>
<feature type="domain" description="Gliding motility protein GldL-like N-terminal" evidence="2">
    <location>
        <begin position="72"/>
        <end position="98"/>
    </location>
</feature>
<dbReference type="RefSeq" id="WP_091145224.1">
    <property type="nucleotide sequence ID" value="NZ_FMVF01000014.1"/>
</dbReference>
<dbReference type="AlphaFoldDB" id="A0A1G5JJS5"/>
<feature type="transmembrane region" description="Helical" evidence="1">
    <location>
        <begin position="60"/>
        <end position="79"/>
    </location>
</feature>
<feature type="transmembrane region" description="Helical" evidence="1">
    <location>
        <begin position="27"/>
        <end position="48"/>
    </location>
</feature>
<gene>
    <name evidence="3" type="ORF">SAMN02927903_02747</name>
</gene>
<keyword evidence="1" id="KW-0472">Membrane</keyword>
<protein>
    <recommendedName>
        <fullName evidence="2">Gliding motility protein GldL-like N-terminal domain-containing protein</fullName>
    </recommendedName>
</protein>
<evidence type="ECO:0000313" key="4">
    <source>
        <dbReference type="Proteomes" id="UP000199354"/>
    </source>
</evidence>
<dbReference type="Proteomes" id="UP000199354">
    <property type="component" value="Unassembled WGS sequence"/>
</dbReference>
<dbReference type="Pfam" id="PF22827">
    <property type="entry name" value="GldL_N"/>
    <property type="match status" value="2"/>
</dbReference>
<evidence type="ECO:0000256" key="1">
    <source>
        <dbReference type="SAM" id="Phobius"/>
    </source>
</evidence>
<keyword evidence="1" id="KW-1133">Transmembrane helix</keyword>
<feature type="domain" description="Gliding motility protein GldL-like N-terminal" evidence="2">
    <location>
        <begin position="8"/>
        <end position="45"/>
    </location>
</feature>
<evidence type="ECO:0000259" key="2">
    <source>
        <dbReference type="Pfam" id="PF22827"/>
    </source>
</evidence>
<evidence type="ECO:0000313" key="3">
    <source>
        <dbReference type="EMBL" id="SCY88424.1"/>
    </source>
</evidence>
<reference evidence="3 4" key="1">
    <citation type="submission" date="2016-10" db="EMBL/GenBank/DDBJ databases">
        <authorList>
            <person name="de Groot N.N."/>
        </authorList>
    </citation>
    <scope>NUCLEOTIDE SEQUENCE [LARGE SCALE GENOMIC DNA]</scope>
    <source>
        <strain evidence="3 4">CGMCC 1.7031</strain>
    </source>
</reference>
<name>A0A1G5JJS5_9FLAO</name>
<dbReference type="EMBL" id="FMVF01000014">
    <property type="protein sequence ID" value="SCY88424.1"/>
    <property type="molecule type" value="Genomic_DNA"/>
</dbReference>
<dbReference type="InterPro" id="IPR055087">
    <property type="entry name" value="GldL-like_N"/>
</dbReference>
<sequence>MKTEKILGSIFILGLLFKLLHWPGGSFFIIISLGILMMVYFPFGFYFLSGKTIKDQNAAASIFAGMFLSTPVVGILFALMHWPGAMMMLMIGLMGAVPLTIVVFILRSQKNKPELDDYYNKLFLRCVVITAIALLIWTSQLMGFKVFSADLPSPR</sequence>
<keyword evidence="1" id="KW-0812">Transmembrane</keyword>